<gene>
    <name evidence="3" type="ORF">PDESU_02783</name>
</gene>
<keyword evidence="4" id="KW-1185">Reference proteome</keyword>
<reference evidence="3 4" key="1">
    <citation type="submission" date="2019-04" db="EMBL/GenBank/DDBJ databases">
        <authorList>
            <person name="Van Vliet M D."/>
        </authorList>
    </citation>
    <scope>NUCLEOTIDE SEQUENCE [LARGE SCALE GENOMIC DNA]</scope>
    <source>
        <strain evidence="3 4">F1</strain>
    </source>
</reference>
<feature type="transmembrane region" description="Helical" evidence="1">
    <location>
        <begin position="127"/>
        <end position="147"/>
    </location>
</feature>
<feature type="transmembrane region" description="Helical" evidence="1">
    <location>
        <begin position="28"/>
        <end position="54"/>
    </location>
</feature>
<dbReference type="Proteomes" id="UP000366872">
    <property type="component" value="Unassembled WGS sequence"/>
</dbReference>
<feature type="transmembrane region" description="Helical" evidence="1">
    <location>
        <begin position="159"/>
        <end position="176"/>
    </location>
</feature>
<dbReference type="PANTHER" id="PTHR22911">
    <property type="entry name" value="ACYL-MALONYL CONDENSING ENZYME-RELATED"/>
    <property type="match status" value="1"/>
</dbReference>
<accession>A0A6C2U3N6</accession>
<feature type="transmembrane region" description="Helical" evidence="1">
    <location>
        <begin position="225"/>
        <end position="244"/>
    </location>
</feature>
<dbReference type="InterPro" id="IPR037185">
    <property type="entry name" value="EmrE-like"/>
</dbReference>
<feature type="transmembrane region" description="Helical" evidence="1">
    <location>
        <begin position="250"/>
        <end position="274"/>
    </location>
</feature>
<organism evidence="3 4">
    <name type="scientific">Pontiella desulfatans</name>
    <dbReference type="NCBI Taxonomy" id="2750659"/>
    <lineage>
        <taxon>Bacteria</taxon>
        <taxon>Pseudomonadati</taxon>
        <taxon>Kiritimatiellota</taxon>
        <taxon>Kiritimatiellia</taxon>
        <taxon>Kiritimatiellales</taxon>
        <taxon>Pontiellaceae</taxon>
        <taxon>Pontiella</taxon>
    </lineage>
</organism>
<dbReference type="PANTHER" id="PTHR22911:SF137">
    <property type="entry name" value="SOLUTE CARRIER FAMILY 35 MEMBER G2-RELATED"/>
    <property type="match status" value="1"/>
</dbReference>
<evidence type="ECO:0000313" key="3">
    <source>
        <dbReference type="EMBL" id="VGO14224.1"/>
    </source>
</evidence>
<name>A0A6C2U3N6_PONDE</name>
<feature type="domain" description="EamA" evidence="2">
    <location>
        <begin position="2"/>
        <end position="143"/>
    </location>
</feature>
<proteinExistence type="predicted"/>
<keyword evidence="1" id="KW-0812">Transmembrane</keyword>
<evidence type="ECO:0000256" key="1">
    <source>
        <dbReference type="SAM" id="Phobius"/>
    </source>
</evidence>
<evidence type="ECO:0000259" key="2">
    <source>
        <dbReference type="Pfam" id="PF00892"/>
    </source>
</evidence>
<feature type="transmembrane region" description="Helical" evidence="1">
    <location>
        <begin position="74"/>
        <end position="94"/>
    </location>
</feature>
<dbReference type="AlphaFoldDB" id="A0A6C2U3N6"/>
<dbReference type="EMBL" id="CAAHFG010000001">
    <property type="protein sequence ID" value="VGO14224.1"/>
    <property type="molecule type" value="Genomic_DNA"/>
</dbReference>
<protein>
    <recommendedName>
        <fullName evidence="2">EamA domain-containing protein</fullName>
    </recommendedName>
</protein>
<sequence>MWIWMGLVSLVFLGVYDLCKKQSLNHNAVLPTLFVSNMASVLLVLPVVLLSRFAPALLEGSVFQVAPMPLEWHGLIVIKSLIVGTSWTCAYFALKHLPISIVSPIRASGPVWTLFGAILIFHEQPSAMQWAGMVLIFFCYFVFSLLGREEGIHFHRDKWVGMIFFATLVGTCSTLYDKWLLQQVGMSSIQVLAWYFIYLAVFFTLLNGLLWWPNRKKTTPFQWRWTMPLIGIFLLVADFVYFIGVEDPDALIIVMSVLRRCSVLISFAAGALIFKERNKRKKGWVLFGILLGVLLIILSER</sequence>
<feature type="transmembrane region" description="Helical" evidence="1">
    <location>
        <begin position="101"/>
        <end position="121"/>
    </location>
</feature>
<dbReference type="InterPro" id="IPR000620">
    <property type="entry name" value="EamA_dom"/>
</dbReference>
<evidence type="ECO:0000313" key="4">
    <source>
        <dbReference type="Proteomes" id="UP000366872"/>
    </source>
</evidence>
<keyword evidence="1" id="KW-1133">Transmembrane helix</keyword>
<feature type="transmembrane region" description="Helical" evidence="1">
    <location>
        <begin position="283"/>
        <end position="299"/>
    </location>
</feature>
<dbReference type="Gene3D" id="1.10.3730.20">
    <property type="match status" value="1"/>
</dbReference>
<feature type="transmembrane region" description="Helical" evidence="1">
    <location>
        <begin position="192"/>
        <end position="213"/>
    </location>
</feature>
<dbReference type="GO" id="GO:0016020">
    <property type="term" value="C:membrane"/>
    <property type="evidence" value="ECO:0007669"/>
    <property type="project" value="InterPro"/>
</dbReference>
<dbReference type="SUPFAM" id="SSF103481">
    <property type="entry name" value="Multidrug resistance efflux transporter EmrE"/>
    <property type="match status" value="2"/>
</dbReference>
<dbReference type="RefSeq" id="WP_136079724.1">
    <property type="nucleotide sequence ID" value="NZ_CAAHFG010000001.1"/>
</dbReference>
<keyword evidence="1" id="KW-0472">Membrane</keyword>
<dbReference type="Pfam" id="PF00892">
    <property type="entry name" value="EamA"/>
    <property type="match status" value="1"/>
</dbReference>